<feature type="domain" description="FAD/NAD(P)-binding" evidence="12">
    <location>
        <begin position="9"/>
        <end position="349"/>
    </location>
</feature>
<comment type="cofactor">
    <cofactor evidence="1">
        <name>FAD</name>
        <dbReference type="ChEBI" id="CHEBI:57692"/>
    </cofactor>
</comment>
<feature type="domain" description="Pyridine nucleotide-disulphide oxidoreductase dimerisation" evidence="11">
    <location>
        <begin position="370"/>
        <end position="477"/>
    </location>
</feature>
<evidence type="ECO:0000256" key="6">
    <source>
        <dbReference type="ARBA" id="ARBA00023002"/>
    </source>
</evidence>
<dbReference type="SUPFAM" id="SSF55424">
    <property type="entry name" value="FAD/NAD-linked reductases, dimerisation (C-terminal) domain"/>
    <property type="match status" value="1"/>
</dbReference>
<dbReference type="InterPro" id="IPR001100">
    <property type="entry name" value="Pyr_nuc-diS_OxRdtase"/>
</dbReference>
<dbReference type="PIRSF" id="PIRSF000350">
    <property type="entry name" value="Mercury_reductase_MerA"/>
    <property type="match status" value="1"/>
</dbReference>
<name>A0ABD5NQH9_9EURY</name>
<keyword evidence="6 9" id="KW-0560">Oxidoreductase</keyword>
<dbReference type="PROSITE" id="PS00076">
    <property type="entry name" value="PYRIDINE_REDOX_1"/>
    <property type="match status" value="1"/>
</dbReference>
<dbReference type="PRINTS" id="PR00368">
    <property type="entry name" value="FADPNR"/>
</dbReference>
<dbReference type="InterPro" id="IPR004099">
    <property type="entry name" value="Pyr_nucl-diS_OxRdtase_dimer"/>
</dbReference>
<evidence type="ECO:0000256" key="4">
    <source>
        <dbReference type="ARBA" id="ARBA00022827"/>
    </source>
</evidence>
<evidence type="ECO:0000259" key="12">
    <source>
        <dbReference type="Pfam" id="PF07992"/>
    </source>
</evidence>
<evidence type="ECO:0000256" key="7">
    <source>
        <dbReference type="ARBA" id="ARBA00023157"/>
    </source>
</evidence>
<evidence type="ECO:0000256" key="1">
    <source>
        <dbReference type="ARBA" id="ARBA00001974"/>
    </source>
</evidence>
<dbReference type="GO" id="GO:0016491">
    <property type="term" value="F:oxidoreductase activity"/>
    <property type="evidence" value="ECO:0007669"/>
    <property type="project" value="UniProtKB-KW"/>
</dbReference>
<evidence type="ECO:0000256" key="8">
    <source>
        <dbReference type="ARBA" id="ARBA00023284"/>
    </source>
</evidence>
<gene>
    <name evidence="13" type="ORF">ACFOUR_13285</name>
</gene>
<dbReference type="Proteomes" id="UP001595846">
    <property type="component" value="Unassembled WGS sequence"/>
</dbReference>
<dbReference type="PANTHER" id="PTHR43014">
    <property type="entry name" value="MERCURIC REDUCTASE"/>
    <property type="match status" value="1"/>
</dbReference>
<dbReference type="InterPro" id="IPR023753">
    <property type="entry name" value="FAD/NAD-binding_dom"/>
</dbReference>
<dbReference type="PANTHER" id="PTHR43014:SF2">
    <property type="entry name" value="MERCURIC REDUCTASE"/>
    <property type="match status" value="1"/>
</dbReference>
<dbReference type="Gene3D" id="3.30.390.30">
    <property type="match status" value="1"/>
</dbReference>
<evidence type="ECO:0000313" key="13">
    <source>
        <dbReference type="EMBL" id="MFC3959332.1"/>
    </source>
</evidence>
<dbReference type="NCBIfam" id="NF004946">
    <property type="entry name" value="PRK06292.2-4"/>
    <property type="match status" value="1"/>
</dbReference>
<accession>A0ABD5NQH9</accession>
<dbReference type="EMBL" id="JBHSAQ010000011">
    <property type="protein sequence ID" value="MFC3959332.1"/>
    <property type="molecule type" value="Genomic_DNA"/>
</dbReference>
<dbReference type="Pfam" id="PF07992">
    <property type="entry name" value="Pyr_redox_2"/>
    <property type="match status" value="1"/>
</dbReference>
<dbReference type="Gene3D" id="3.50.50.60">
    <property type="entry name" value="FAD/NAD(P)-binding domain"/>
    <property type="match status" value="2"/>
</dbReference>
<sequence>MASGTEAVDFLVVGSGSGLDVANAVANRDQSVAVVEKDPLGGTCLNRGCIPSKRLLYHATVRQTIDRAEAFGIHADVTGVDFAEIVRDVNDDVSGSAESIRRGLRSSNHHTLFEGMGQFVDDHTIEIVDGKDAGERIRAETILLAAGSRPSIPDIEGIEDVPYLTSREALQLEAPPGHLVIIGGGYVGAELAHFFGTFGSDVTIVGRRPRLLPHADEPVGISFTERFRDRFDVHVGYEAVSVSSGDERSSSGDDSSADAGAITVDARPYSPAWNDASELDDVTVTGDTLLVAAGRRPNSDTLALDVPGVETDEQGFVETDEYLRTTADDVWALGDIVGEYLLKHNANHEARTVVRNVLRDELDPIDYTAMPYAVFASPEVAGVGTTEQALIAADREYATTTYDYADTARGTAMNAEGFVRVLIDPDGTILGCHIVGPDAASLIQEVVVAMKAGSGTVHDIRESVHIHPALPEVVDRAFSSQFVLAGHDHDHSHDHNHSHGDGHEQDHSHGDDHEQDHSHGDGHDHHHGHGTDHDHGHDHDHGQRGDERGPEADSG</sequence>
<reference evidence="13 14" key="1">
    <citation type="journal article" date="2019" name="Int. J. Syst. Evol. Microbiol.">
        <title>The Global Catalogue of Microorganisms (GCM) 10K type strain sequencing project: providing services to taxonomists for standard genome sequencing and annotation.</title>
        <authorList>
            <consortium name="The Broad Institute Genomics Platform"/>
            <consortium name="The Broad Institute Genome Sequencing Center for Infectious Disease"/>
            <person name="Wu L."/>
            <person name="Ma J."/>
        </authorList>
    </citation>
    <scope>NUCLEOTIDE SEQUENCE [LARGE SCALE GENOMIC DNA]</scope>
    <source>
        <strain evidence="13 14">IBRC-M 10256</strain>
    </source>
</reference>
<evidence type="ECO:0000256" key="9">
    <source>
        <dbReference type="RuleBase" id="RU003691"/>
    </source>
</evidence>
<dbReference type="SUPFAM" id="SSF51905">
    <property type="entry name" value="FAD/NAD(P)-binding domain"/>
    <property type="match status" value="1"/>
</dbReference>
<dbReference type="Pfam" id="PF02852">
    <property type="entry name" value="Pyr_redox_dim"/>
    <property type="match status" value="1"/>
</dbReference>
<evidence type="ECO:0000256" key="2">
    <source>
        <dbReference type="ARBA" id="ARBA00007532"/>
    </source>
</evidence>
<keyword evidence="14" id="KW-1185">Reference proteome</keyword>
<evidence type="ECO:0000256" key="3">
    <source>
        <dbReference type="ARBA" id="ARBA00022630"/>
    </source>
</evidence>
<dbReference type="GeneID" id="73901987"/>
<keyword evidence="5" id="KW-0521">NADP</keyword>
<evidence type="ECO:0000256" key="10">
    <source>
        <dbReference type="SAM" id="MobiDB-lite"/>
    </source>
</evidence>
<protein>
    <submittedName>
        <fullName evidence="13">Dihydrolipoyl dehydrogenase</fullName>
    </submittedName>
</protein>
<feature type="region of interest" description="Disordered" evidence="10">
    <location>
        <begin position="487"/>
        <end position="555"/>
    </location>
</feature>
<dbReference type="InterPro" id="IPR016156">
    <property type="entry name" value="FAD/NAD-linked_Rdtase_dimer_sf"/>
</dbReference>
<comment type="similarity">
    <text evidence="2 9">Belongs to the class-I pyridine nucleotide-disulfide oxidoreductase family.</text>
</comment>
<dbReference type="RefSeq" id="WP_256532882.1">
    <property type="nucleotide sequence ID" value="NZ_CP101824.1"/>
</dbReference>
<keyword evidence="8 9" id="KW-0676">Redox-active center</keyword>
<evidence type="ECO:0000256" key="5">
    <source>
        <dbReference type="ARBA" id="ARBA00022857"/>
    </source>
</evidence>
<evidence type="ECO:0000259" key="11">
    <source>
        <dbReference type="Pfam" id="PF02852"/>
    </source>
</evidence>
<dbReference type="InterPro" id="IPR012999">
    <property type="entry name" value="Pyr_OxRdtase_I_AS"/>
</dbReference>
<dbReference type="InterPro" id="IPR036188">
    <property type="entry name" value="FAD/NAD-bd_sf"/>
</dbReference>
<proteinExistence type="inferred from homology"/>
<dbReference type="AlphaFoldDB" id="A0ABD5NQH9"/>
<evidence type="ECO:0000313" key="14">
    <source>
        <dbReference type="Proteomes" id="UP001595846"/>
    </source>
</evidence>
<organism evidence="13 14">
    <name type="scientific">Halovivax cerinus</name>
    <dbReference type="NCBI Taxonomy" id="1487865"/>
    <lineage>
        <taxon>Archaea</taxon>
        <taxon>Methanobacteriati</taxon>
        <taxon>Methanobacteriota</taxon>
        <taxon>Stenosarchaea group</taxon>
        <taxon>Halobacteria</taxon>
        <taxon>Halobacteriales</taxon>
        <taxon>Natrialbaceae</taxon>
        <taxon>Halovivax</taxon>
    </lineage>
</organism>
<dbReference type="PRINTS" id="PR00411">
    <property type="entry name" value="PNDRDTASEI"/>
</dbReference>
<keyword evidence="7" id="KW-1015">Disulfide bond</keyword>
<comment type="caution">
    <text evidence="13">The sequence shown here is derived from an EMBL/GenBank/DDBJ whole genome shotgun (WGS) entry which is preliminary data.</text>
</comment>
<keyword evidence="3 9" id="KW-0285">Flavoprotein</keyword>
<keyword evidence="4 9" id="KW-0274">FAD</keyword>